<keyword evidence="2 7" id="KW-0812">Transmembrane</keyword>
<evidence type="ECO:0000256" key="1">
    <source>
        <dbReference type="ARBA" id="ARBA00004141"/>
    </source>
</evidence>
<proteinExistence type="inferred from homology"/>
<evidence type="ECO:0000256" key="7">
    <source>
        <dbReference type="SAM" id="Phobius"/>
    </source>
</evidence>
<evidence type="ECO:0000259" key="8">
    <source>
        <dbReference type="Pfam" id="PF20684"/>
    </source>
</evidence>
<evidence type="ECO:0000256" key="6">
    <source>
        <dbReference type="SAM" id="MobiDB-lite"/>
    </source>
</evidence>
<name>A0AAN9UR40_9PEZI</name>
<gene>
    <name evidence="9" type="ORF">SLS62_004555</name>
</gene>
<feature type="compositionally biased region" description="Basic and acidic residues" evidence="6">
    <location>
        <begin position="287"/>
        <end position="297"/>
    </location>
</feature>
<dbReference type="Pfam" id="PF20684">
    <property type="entry name" value="Fung_rhodopsin"/>
    <property type="match status" value="1"/>
</dbReference>
<dbReference type="PANTHER" id="PTHR33048:SF166">
    <property type="entry name" value="PTH11-LIKE INTEGRAL MEMBRANE PROTEIN"/>
    <property type="match status" value="1"/>
</dbReference>
<comment type="subcellular location">
    <subcellularLocation>
        <location evidence="1">Membrane</location>
        <topology evidence="1">Multi-pass membrane protein</topology>
    </subcellularLocation>
</comment>
<feature type="transmembrane region" description="Helical" evidence="7">
    <location>
        <begin position="209"/>
        <end position="232"/>
    </location>
</feature>
<dbReference type="Proteomes" id="UP001320420">
    <property type="component" value="Unassembled WGS sequence"/>
</dbReference>
<keyword evidence="3 7" id="KW-1133">Transmembrane helix</keyword>
<organism evidence="9 10">
    <name type="scientific">Diatrype stigma</name>
    <dbReference type="NCBI Taxonomy" id="117547"/>
    <lineage>
        <taxon>Eukaryota</taxon>
        <taxon>Fungi</taxon>
        <taxon>Dikarya</taxon>
        <taxon>Ascomycota</taxon>
        <taxon>Pezizomycotina</taxon>
        <taxon>Sordariomycetes</taxon>
        <taxon>Xylariomycetidae</taxon>
        <taxon>Xylariales</taxon>
        <taxon>Diatrypaceae</taxon>
        <taxon>Diatrype</taxon>
    </lineage>
</organism>
<evidence type="ECO:0000256" key="5">
    <source>
        <dbReference type="ARBA" id="ARBA00038359"/>
    </source>
</evidence>
<feature type="region of interest" description="Disordered" evidence="6">
    <location>
        <begin position="271"/>
        <end position="297"/>
    </location>
</feature>
<dbReference type="InterPro" id="IPR052337">
    <property type="entry name" value="SAT4-like"/>
</dbReference>
<sequence length="357" mass="39856">MESADHARVASYVCVGVSLFILVGRLALCRWHRKPLDASSYFVLSSVLAIIARTIATQIYLKTGTANDALLDPAASSYYFDPGNSRSIKVGSILSLLSRVLLTATLWFQVSILLLFYSNITSGIRLVSNTITIAWLTWVVSFTAIVLTTFLECHPFKLYWQVDPNPGRCVKAYVQLVLQGVSNVILDLLLLFIAYPLVTLRQRSWGQRFSLYTLFTLGTFCIIITIIRLALIFQHDSSQTSRSLWASVQITVSIFVANAPTIYGTIRTVRRKGSQAPTTPSQVNAERATRPSRPREQSWLKMADEDISLHGLPQSPPPVIIYDEEYGMVSHNPTPPLTSRNYHYTHAMSGDSPTDVH</sequence>
<feature type="transmembrane region" description="Helical" evidence="7">
    <location>
        <begin position="40"/>
        <end position="61"/>
    </location>
</feature>
<evidence type="ECO:0000313" key="9">
    <source>
        <dbReference type="EMBL" id="KAK7753480.1"/>
    </source>
</evidence>
<feature type="domain" description="Rhodopsin" evidence="8">
    <location>
        <begin position="25"/>
        <end position="265"/>
    </location>
</feature>
<dbReference type="InterPro" id="IPR049326">
    <property type="entry name" value="Rhodopsin_dom_fungi"/>
</dbReference>
<evidence type="ECO:0000313" key="10">
    <source>
        <dbReference type="Proteomes" id="UP001320420"/>
    </source>
</evidence>
<dbReference type="PANTHER" id="PTHR33048">
    <property type="entry name" value="PTH11-LIKE INTEGRAL MEMBRANE PROTEIN (AFU_ORTHOLOGUE AFUA_5G11245)"/>
    <property type="match status" value="1"/>
</dbReference>
<feature type="region of interest" description="Disordered" evidence="6">
    <location>
        <begin position="332"/>
        <end position="357"/>
    </location>
</feature>
<evidence type="ECO:0000256" key="3">
    <source>
        <dbReference type="ARBA" id="ARBA00022989"/>
    </source>
</evidence>
<protein>
    <recommendedName>
        <fullName evidence="8">Rhodopsin domain-containing protein</fullName>
    </recommendedName>
</protein>
<feature type="transmembrane region" description="Helical" evidence="7">
    <location>
        <begin position="96"/>
        <end position="117"/>
    </location>
</feature>
<feature type="transmembrane region" description="Helical" evidence="7">
    <location>
        <begin position="172"/>
        <end position="197"/>
    </location>
</feature>
<reference evidence="9 10" key="1">
    <citation type="submission" date="2024-02" db="EMBL/GenBank/DDBJ databases">
        <title>De novo assembly and annotation of 12 fungi associated with fruit tree decline syndrome in Ontario, Canada.</title>
        <authorList>
            <person name="Sulman M."/>
            <person name="Ellouze W."/>
            <person name="Ilyukhin E."/>
        </authorList>
    </citation>
    <scope>NUCLEOTIDE SEQUENCE [LARGE SCALE GENOMIC DNA]</scope>
    <source>
        <strain evidence="9 10">M11/M66-122</strain>
    </source>
</reference>
<evidence type="ECO:0000256" key="2">
    <source>
        <dbReference type="ARBA" id="ARBA00022692"/>
    </source>
</evidence>
<comment type="similarity">
    <text evidence="5">Belongs to the SAT4 family.</text>
</comment>
<dbReference type="AlphaFoldDB" id="A0AAN9UR40"/>
<comment type="caution">
    <text evidence="9">The sequence shown here is derived from an EMBL/GenBank/DDBJ whole genome shotgun (WGS) entry which is preliminary data.</text>
</comment>
<accession>A0AAN9UR40</accession>
<feature type="transmembrane region" description="Helical" evidence="7">
    <location>
        <begin position="129"/>
        <end position="152"/>
    </location>
</feature>
<keyword evidence="4 7" id="KW-0472">Membrane</keyword>
<keyword evidence="10" id="KW-1185">Reference proteome</keyword>
<feature type="transmembrane region" description="Helical" evidence="7">
    <location>
        <begin position="244"/>
        <end position="266"/>
    </location>
</feature>
<feature type="compositionally biased region" description="Polar residues" evidence="6">
    <location>
        <begin position="275"/>
        <end position="284"/>
    </location>
</feature>
<dbReference type="GO" id="GO:0016020">
    <property type="term" value="C:membrane"/>
    <property type="evidence" value="ECO:0007669"/>
    <property type="project" value="UniProtKB-SubCell"/>
</dbReference>
<evidence type="ECO:0000256" key="4">
    <source>
        <dbReference type="ARBA" id="ARBA00023136"/>
    </source>
</evidence>
<feature type="transmembrane region" description="Helical" evidence="7">
    <location>
        <begin position="6"/>
        <end position="28"/>
    </location>
</feature>
<dbReference type="EMBL" id="JAKJXP020000028">
    <property type="protein sequence ID" value="KAK7753480.1"/>
    <property type="molecule type" value="Genomic_DNA"/>
</dbReference>